<evidence type="ECO:0000313" key="1">
    <source>
        <dbReference type="EMBL" id="NEC52753.1"/>
    </source>
</evidence>
<reference evidence="1 2" key="1">
    <citation type="submission" date="2020-01" db="EMBL/GenBank/DDBJ databases">
        <title>Insect and environment-associated Actinomycetes.</title>
        <authorList>
            <person name="Currrie C."/>
            <person name="Chevrette M."/>
            <person name="Carlson C."/>
            <person name="Stubbendieck R."/>
            <person name="Wendt-Pienkowski E."/>
        </authorList>
    </citation>
    <scope>NUCLEOTIDE SEQUENCE [LARGE SCALE GENOMIC DNA]</scope>
    <source>
        <strain evidence="1 2">SID8189</strain>
    </source>
</reference>
<dbReference type="EMBL" id="JAAGNA010001038">
    <property type="protein sequence ID" value="NEC52753.1"/>
    <property type="molecule type" value="Genomic_DNA"/>
</dbReference>
<evidence type="ECO:0000313" key="2">
    <source>
        <dbReference type="Proteomes" id="UP000471745"/>
    </source>
</evidence>
<gene>
    <name evidence="1" type="ORF">G3I18_30010</name>
</gene>
<dbReference type="AlphaFoldDB" id="A0A9X5CR73"/>
<organism evidence="1 2">
    <name type="scientific">Actinospica acidiphila</name>
    <dbReference type="NCBI Taxonomy" id="304899"/>
    <lineage>
        <taxon>Bacteria</taxon>
        <taxon>Bacillati</taxon>
        <taxon>Actinomycetota</taxon>
        <taxon>Actinomycetes</taxon>
        <taxon>Catenulisporales</taxon>
        <taxon>Actinospicaceae</taxon>
        <taxon>Actinospica</taxon>
    </lineage>
</organism>
<dbReference type="RefSeq" id="WP_163091227.1">
    <property type="nucleotide sequence ID" value="NZ_JAAGNA010001038.1"/>
</dbReference>
<proteinExistence type="predicted"/>
<name>A0A9X5CR73_9ACTN</name>
<sequence>MHDRTSRAIKALGKLGELAWWGISAEINSVHGCCQVPCMRWRYKAPSEATAQLIDEVVRASPTQVEWTLDRTRRNWVLLPTRVVIEASGLDGPAFSNVVQRITVEDQAFCRQAQTDLDLIVSGLHAAPSVDD</sequence>
<dbReference type="Proteomes" id="UP000471745">
    <property type="component" value="Unassembled WGS sequence"/>
</dbReference>
<protein>
    <submittedName>
        <fullName evidence="1">Uncharacterized protein</fullName>
    </submittedName>
</protein>
<keyword evidence="2" id="KW-1185">Reference proteome</keyword>
<comment type="caution">
    <text evidence="1">The sequence shown here is derived from an EMBL/GenBank/DDBJ whole genome shotgun (WGS) entry which is preliminary data.</text>
</comment>
<accession>A0A9X5CR73</accession>